<dbReference type="EMBL" id="CAJOBI010003557">
    <property type="protein sequence ID" value="CAF3973111.1"/>
    <property type="molecule type" value="Genomic_DNA"/>
</dbReference>
<feature type="non-terminal residue" evidence="1">
    <location>
        <position position="1"/>
    </location>
</feature>
<gene>
    <name evidence="1" type="ORF">SMN809_LOCUS10436</name>
</gene>
<dbReference type="PANTHER" id="PTHR34776">
    <property type="entry name" value="F17F16.3 PROTEIN"/>
    <property type="match status" value="1"/>
</dbReference>
<accession>A0A8S2N2K3</accession>
<evidence type="ECO:0000313" key="2">
    <source>
        <dbReference type="Proteomes" id="UP000676336"/>
    </source>
</evidence>
<organism evidence="1 2">
    <name type="scientific">Rotaria magnacalcarata</name>
    <dbReference type="NCBI Taxonomy" id="392030"/>
    <lineage>
        <taxon>Eukaryota</taxon>
        <taxon>Metazoa</taxon>
        <taxon>Spiralia</taxon>
        <taxon>Gnathifera</taxon>
        <taxon>Rotifera</taxon>
        <taxon>Eurotatoria</taxon>
        <taxon>Bdelloidea</taxon>
        <taxon>Philodinida</taxon>
        <taxon>Philodinidae</taxon>
        <taxon>Rotaria</taxon>
    </lineage>
</organism>
<sequence length="355" mass="40608">ITLEFSQEAKAMQSLLGLSKQLNVAGTDAIQLLEIESNQSIKLDCSAAELVKTITNKGDEEIIKTENQFKIDLMLQHSVGLHINEVKSNKSITSDNRFINLFIQEGIEIEFIEKGDIIFTYVPKLNVGDPKSINDIESFYVLFSHEENHEHNNLLKERLIKIEKEKLPDGGGKECICALIEKCSVVKPIQENLQEQSDETIKLKMFTTTTRHIIVEGQYVMKNDDQRRTILNYVLKSSPNIDDMQNVFNITEQGSFILVVRNPKLNNSSQIDPNKSEKVELLQKVQKMFGSYLWSPPIFIQFILAQPEMLDITGRKLIWIHSSIDDFEALLHQRGDEIKESYAEMTTADVIKYSE</sequence>
<evidence type="ECO:0000313" key="1">
    <source>
        <dbReference type="EMBL" id="CAF3973111.1"/>
    </source>
</evidence>
<dbReference type="AlphaFoldDB" id="A0A8S2N2K3"/>
<reference evidence="1" key="1">
    <citation type="submission" date="2021-02" db="EMBL/GenBank/DDBJ databases">
        <authorList>
            <person name="Nowell W R."/>
        </authorList>
    </citation>
    <scope>NUCLEOTIDE SEQUENCE</scope>
</reference>
<protein>
    <submittedName>
        <fullName evidence="1">Uncharacterized protein</fullName>
    </submittedName>
</protein>
<dbReference type="Proteomes" id="UP000676336">
    <property type="component" value="Unassembled WGS sequence"/>
</dbReference>
<comment type="caution">
    <text evidence="1">The sequence shown here is derived from an EMBL/GenBank/DDBJ whole genome shotgun (WGS) entry which is preliminary data.</text>
</comment>
<proteinExistence type="predicted"/>
<dbReference type="PANTHER" id="PTHR34776:SF1">
    <property type="entry name" value="F17F16.3 PROTEIN"/>
    <property type="match status" value="1"/>
</dbReference>
<name>A0A8S2N2K3_9BILA</name>